<dbReference type="AlphaFoldDB" id="A0A4R0YPM8"/>
<sequence length="210" mass="22212">MRLAFFLLLIVCVLRVHAQDGVHRCVDADGRPLFTDQPCAALNATPVATPEKAPPPGVSMTREPTLVVAPPPVLCAGSVGALKQSVLDAFGARDPNRLAGLMVWDGAGRQSVVANIRALGDLMKRPLLDISEEGAAPMPAPVKAHDDIYDLSTTPGVVNAGTPSLERSPEGEARALVVRTAGDDGSGNPRESRFPIVRRSGCLWLRPRGE</sequence>
<dbReference type="RefSeq" id="WP_131152082.1">
    <property type="nucleotide sequence ID" value="NZ_SJTG01000004.1"/>
</dbReference>
<name>A0A4R0YPM8_9GAMM</name>
<evidence type="ECO:0000313" key="4">
    <source>
        <dbReference type="Proteomes" id="UP000291822"/>
    </source>
</evidence>
<keyword evidence="1" id="KW-0732">Signal</keyword>
<feature type="signal peptide" evidence="1">
    <location>
        <begin position="1"/>
        <end position="18"/>
    </location>
</feature>
<comment type="caution">
    <text evidence="3">The sequence shown here is derived from an EMBL/GenBank/DDBJ whole genome shotgun (WGS) entry which is preliminary data.</text>
</comment>
<reference evidence="3 4" key="1">
    <citation type="submission" date="2019-02" db="EMBL/GenBank/DDBJ databases">
        <title>Dyella amyloliquefaciens sp. nov., isolated from forest soil.</title>
        <authorList>
            <person name="Gao Z.-H."/>
            <person name="Qiu L.-H."/>
        </authorList>
    </citation>
    <scope>NUCLEOTIDE SEQUENCE [LARGE SCALE GENOMIC DNA]</scope>
    <source>
        <strain evidence="3 4">KACC 12747</strain>
    </source>
</reference>
<protein>
    <submittedName>
        <fullName evidence="3">DUF4124 domain-containing protein</fullName>
    </submittedName>
</protein>
<gene>
    <name evidence="3" type="ORF">EZM97_25235</name>
</gene>
<evidence type="ECO:0000259" key="2">
    <source>
        <dbReference type="Pfam" id="PF13511"/>
    </source>
</evidence>
<evidence type="ECO:0000256" key="1">
    <source>
        <dbReference type="SAM" id="SignalP"/>
    </source>
</evidence>
<proteinExistence type="predicted"/>
<accession>A0A4R0YPM8</accession>
<evidence type="ECO:0000313" key="3">
    <source>
        <dbReference type="EMBL" id="TCI07975.1"/>
    </source>
</evidence>
<dbReference type="InterPro" id="IPR025392">
    <property type="entry name" value="DUF4124"/>
</dbReference>
<feature type="domain" description="DUF4124" evidence="2">
    <location>
        <begin position="11"/>
        <end position="55"/>
    </location>
</feature>
<dbReference type="EMBL" id="SJTG01000004">
    <property type="protein sequence ID" value="TCI07975.1"/>
    <property type="molecule type" value="Genomic_DNA"/>
</dbReference>
<keyword evidence="4" id="KW-1185">Reference proteome</keyword>
<dbReference type="Proteomes" id="UP000291822">
    <property type="component" value="Unassembled WGS sequence"/>
</dbReference>
<organism evidence="3 4">
    <name type="scientific">Dyella soli</name>
    <dbReference type="NCBI Taxonomy" id="522319"/>
    <lineage>
        <taxon>Bacteria</taxon>
        <taxon>Pseudomonadati</taxon>
        <taxon>Pseudomonadota</taxon>
        <taxon>Gammaproteobacteria</taxon>
        <taxon>Lysobacterales</taxon>
        <taxon>Rhodanobacteraceae</taxon>
        <taxon>Dyella</taxon>
    </lineage>
</organism>
<feature type="chain" id="PRO_5020487638" evidence="1">
    <location>
        <begin position="19"/>
        <end position="210"/>
    </location>
</feature>
<dbReference type="Pfam" id="PF13511">
    <property type="entry name" value="DUF4124"/>
    <property type="match status" value="1"/>
</dbReference>